<proteinExistence type="predicted"/>
<evidence type="ECO:0000313" key="2">
    <source>
        <dbReference type="EMBL" id="MFC4404087.1"/>
    </source>
</evidence>
<organism evidence="2 3">
    <name type="scientific">Gracilibacillus xinjiangensis</name>
    <dbReference type="NCBI Taxonomy" id="1193282"/>
    <lineage>
        <taxon>Bacteria</taxon>
        <taxon>Bacillati</taxon>
        <taxon>Bacillota</taxon>
        <taxon>Bacilli</taxon>
        <taxon>Bacillales</taxon>
        <taxon>Bacillaceae</taxon>
        <taxon>Gracilibacillus</taxon>
    </lineage>
</organism>
<evidence type="ECO:0000256" key="1">
    <source>
        <dbReference type="SAM" id="MobiDB-lite"/>
    </source>
</evidence>
<feature type="region of interest" description="Disordered" evidence="1">
    <location>
        <begin position="1"/>
        <end position="22"/>
    </location>
</feature>
<accession>A0ABV8WXS6</accession>
<protein>
    <submittedName>
        <fullName evidence="2">Uncharacterized protein</fullName>
    </submittedName>
</protein>
<reference evidence="3" key="1">
    <citation type="journal article" date="2019" name="Int. J. Syst. Evol. Microbiol.">
        <title>The Global Catalogue of Microorganisms (GCM) 10K type strain sequencing project: providing services to taxonomists for standard genome sequencing and annotation.</title>
        <authorList>
            <consortium name="The Broad Institute Genomics Platform"/>
            <consortium name="The Broad Institute Genome Sequencing Center for Infectious Disease"/>
            <person name="Wu L."/>
            <person name="Ma J."/>
        </authorList>
    </citation>
    <scope>NUCLEOTIDE SEQUENCE [LARGE SCALE GENOMIC DNA]</scope>
    <source>
        <strain evidence="3">CCUG 37865</strain>
    </source>
</reference>
<sequence length="44" mass="4863">MTQKPVHYDGSGQVAENVEPAVGEPFVVTDEMRENISGNPYEIK</sequence>
<keyword evidence="3" id="KW-1185">Reference proteome</keyword>
<dbReference type="RefSeq" id="WP_390252625.1">
    <property type="nucleotide sequence ID" value="NZ_JBHSDT010000008.1"/>
</dbReference>
<gene>
    <name evidence="2" type="ORF">ACFOY7_13515</name>
</gene>
<name>A0ABV8WXS6_9BACI</name>
<comment type="caution">
    <text evidence="2">The sequence shown here is derived from an EMBL/GenBank/DDBJ whole genome shotgun (WGS) entry which is preliminary data.</text>
</comment>
<dbReference type="Proteomes" id="UP001595882">
    <property type="component" value="Unassembled WGS sequence"/>
</dbReference>
<dbReference type="EMBL" id="JBHSDT010000008">
    <property type="protein sequence ID" value="MFC4404087.1"/>
    <property type="molecule type" value="Genomic_DNA"/>
</dbReference>
<evidence type="ECO:0000313" key="3">
    <source>
        <dbReference type="Proteomes" id="UP001595882"/>
    </source>
</evidence>